<accession>A0A3S9VNY9</accession>
<dbReference type="InterPro" id="IPR025493">
    <property type="entry name" value="DUF4384"/>
</dbReference>
<proteinExistence type="predicted"/>
<keyword evidence="4" id="KW-1185">Reference proteome</keyword>
<dbReference type="Pfam" id="PF14326">
    <property type="entry name" value="DUF4384"/>
    <property type="match status" value="1"/>
</dbReference>
<dbReference type="EMBL" id="CP032819">
    <property type="protein sequence ID" value="AZS28276.1"/>
    <property type="molecule type" value="Genomic_DNA"/>
</dbReference>
<feature type="domain" description="DUF4384" evidence="2">
    <location>
        <begin position="154"/>
        <end position="218"/>
    </location>
</feature>
<dbReference type="Proteomes" id="UP000270673">
    <property type="component" value="Chromosome"/>
</dbReference>
<dbReference type="KEGG" id="buy:D8S85_01060"/>
<evidence type="ECO:0000313" key="3">
    <source>
        <dbReference type="EMBL" id="AZS28276.1"/>
    </source>
</evidence>
<keyword evidence="1" id="KW-0472">Membrane</keyword>
<keyword evidence="1" id="KW-1133">Transmembrane helix</keyword>
<gene>
    <name evidence="3" type="ORF">D8S85_01060</name>
</gene>
<protein>
    <submittedName>
        <fullName evidence="3">DUF4384 domain-containing protein</fullName>
    </submittedName>
</protein>
<reference evidence="3 4" key="1">
    <citation type="submission" date="2018-10" db="EMBL/GenBank/DDBJ databases">
        <title>Butyricimonas faecalis sp. nov., isolated from human faeces and emended description of the genus Butyricimonas.</title>
        <authorList>
            <person name="Le Roy T."/>
            <person name="Van der Smissen P."/>
            <person name="Paquot A."/>
            <person name="Delzenne N."/>
            <person name="Muccioli G."/>
            <person name="Collet J.-F."/>
            <person name="Cani P.D."/>
        </authorList>
    </citation>
    <scope>NUCLEOTIDE SEQUENCE [LARGE SCALE GENOMIC DNA]</scope>
    <source>
        <strain evidence="3 4">H184</strain>
    </source>
</reference>
<evidence type="ECO:0000313" key="4">
    <source>
        <dbReference type="Proteomes" id="UP000270673"/>
    </source>
</evidence>
<keyword evidence="1" id="KW-0812">Transmembrane</keyword>
<organism evidence="3 4">
    <name type="scientific">Butyricimonas faecalis</name>
    <dbReference type="NCBI Taxonomy" id="2093856"/>
    <lineage>
        <taxon>Bacteria</taxon>
        <taxon>Pseudomonadati</taxon>
        <taxon>Bacteroidota</taxon>
        <taxon>Bacteroidia</taxon>
        <taxon>Bacteroidales</taxon>
        <taxon>Odoribacteraceae</taxon>
        <taxon>Butyricimonas</taxon>
    </lineage>
</organism>
<evidence type="ECO:0000256" key="1">
    <source>
        <dbReference type="SAM" id="Phobius"/>
    </source>
</evidence>
<feature type="transmembrane region" description="Helical" evidence="1">
    <location>
        <begin position="12"/>
        <end position="31"/>
    </location>
</feature>
<name>A0A3S9VNY9_9BACT</name>
<dbReference type="AlphaFoldDB" id="A0A3S9VNY9"/>
<sequence>MYWFWDINNNIMRQFIFVFTFLLFCHIGGYTQVKVREATGRWEVTKDISLAEAEEKALFEAKRDALRQAGVEDEIAYSFLAIQGVDTSFYKQVYNYIGRGEIQGIVQVSQKTVRKIYEEATDRLFVEVRIRAKVKKTQQRDPGFKIELEGLHNTYRQGEILSFSCRVFKDCYLKIFVFDPSCGFRVYPNRYEDDRCFRSGDVFHFPSECDVEYVLTKNGRDNWENNVMLIVATREKIPYTGKADYESVLEWLFEIPLRDRVEVWHNFVIE</sequence>
<evidence type="ECO:0000259" key="2">
    <source>
        <dbReference type="Pfam" id="PF14326"/>
    </source>
</evidence>